<dbReference type="InterPro" id="IPR001466">
    <property type="entry name" value="Beta-lactam-related"/>
</dbReference>
<dbReference type="Proteomes" id="UP000051084">
    <property type="component" value="Unassembled WGS sequence"/>
</dbReference>
<dbReference type="PANTHER" id="PTHR43283">
    <property type="entry name" value="BETA-LACTAMASE-RELATED"/>
    <property type="match status" value="1"/>
</dbReference>
<dbReference type="STRING" id="417373.GCA_001570685_01299"/>
<evidence type="ECO:0000313" key="3">
    <source>
        <dbReference type="EMBL" id="KRL96531.1"/>
    </source>
</evidence>
<dbReference type="GO" id="GO:0016787">
    <property type="term" value="F:hydrolase activity"/>
    <property type="evidence" value="ECO:0007669"/>
    <property type="project" value="UniProtKB-KW"/>
</dbReference>
<evidence type="ECO:0000256" key="1">
    <source>
        <dbReference type="ARBA" id="ARBA00022801"/>
    </source>
</evidence>
<dbReference type="SUPFAM" id="SSF56601">
    <property type="entry name" value="beta-lactamase/transpeptidase-like"/>
    <property type="match status" value="1"/>
</dbReference>
<dbReference type="OrthoDB" id="9803467at2"/>
<dbReference type="PATRIC" id="fig|1423742.4.peg.939"/>
<keyword evidence="1" id="KW-0378">Hydrolase</keyword>
<accession>A0A0R1UZ80</accession>
<protein>
    <submittedName>
        <fullName evidence="3">Putative esterase</fullName>
    </submittedName>
</protein>
<evidence type="ECO:0000259" key="2">
    <source>
        <dbReference type="Pfam" id="PF00144"/>
    </source>
</evidence>
<organism evidence="3 4">
    <name type="scientific">Limosilactobacillus equigenerosi DSM 18793 = JCM 14505</name>
    <dbReference type="NCBI Taxonomy" id="1423742"/>
    <lineage>
        <taxon>Bacteria</taxon>
        <taxon>Bacillati</taxon>
        <taxon>Bacillota</taxon>
        <taxon>Bacilli</taxon>
        <taxon>Lactobacillales</taxon>
        <taxon>Lactobacillaceae</taxon>
        <taxon>Limosilactobacillus</taxon>
    </lineage>
</organism>
<dbReference type="RefSeq" id="WP_056995184.1">
    <property type="nucleotide sequence ID" value="NZ_AZGC01000003.1"/>
</dbReference>
<dbReference type="Pfam" id="PF00144">
    <property type="entry name" value="Beta-lactamase"/>
    <property type="match status" value="1"/>
</dbReference>
<comment type="caution">
    <text evidence="3">The sequence shown here is derived from an EMBL/GenBank/DDBJ whole genome shotgun (WGS) entry which is preliminary data.</text>
</comment>
<evidence type="ECO:0000313" key="4">
    <source>
        <dbReference type="Proteomes" id="UP000051084"/>
    </source>
</evidence>
<dbReference type="InterPro" id="IPR050789">
    <property type="entry name" value="Diverse_Enzym_Activities"/>
</dbReference>
<dbReference type="InterPro" id="IPR012338">
    <property type="entry name" value="Beta-lactam/transpept-like"/>
</dbReference>
<reference evidence="3 4" key="1">
    <citation type="journal article" date="2015" name="Genome Announc.">
        <title>Expanding the biotechnology potential of lactobacilli through comparative genomics of 213 strains and associated genera.</title>
        <authorList>
            <person name="Sun Z."/>
            <person name="Harris H.M."/>
            <person name="McCann A."/>
            <person name="Guo C."/>
            <person name="Argimon S."/>
            <person name="Zhang W."/>
            <person name="Yang X."/>
            <person name="Jeffery I.B."/>
            <person name="Cooney J.C."/>
            <person name="Kagawa T.F."/>
            <person name="Liu W."/>
            <person name="Song Y."/>
            <person name="Salvetti E."/>
            <person name="Wrobel A."/>
            <person name="Rasinkangas P."/>
            <person name="Parkhill J."/>
            <person name="Rea M.C."/>
            <person name="O'Sullivan O."/>
            <person name="Ritari J."/>
            <person name="Douillard F.P."/>
            <person name="Paul Ross R."/>
            <person name="Yang R."/>
            <person name="Briner A.E."/>
            <person name="Felis G.E."/>
            <person name="de Vos W.M."/>
            <person name="Barrangou R."/>
            <person name="Klaenhammer T.R."/>
            <person name="Caufield P.W."/>
            <person name="Cui Y."/>
            <person name="Zhang H."/>
            <person name="O'Toole P.W."/>
        </authorList>
    </citation>
    <scope>NUCLEOTIDE SEQUENCE [LARGE SCALE GENOMIC DNA]</scope>
    <source>
        <strain evidence="3 4">DSM 18793</strain>
    </source>
</reference>
<dbReference type="AlphaFoldDB" id="A0A0R1UZ80"/>
<dbReference type="EMBL" id="AZGC01000003">
    <property type="protein sequence ID" value="KRL96531.1"/>
    <property type="molecule type" value="Genomic_DNA"/>
</dbReference>
<name>A0A0R1UZ80_9LACO</name>
<sequence>MLIQTQAELKRLITQAGVTTLASAVISATDLVTDYYQAQPESYFDLASLTKVLGTMPLLLQAIEAGHLTWSTPVQTILPQVASSQVTIKDLANHTSGIEGYIPNRDQLPAKDLKRAILQLPIIAENVGKVVHYSDSNYLWLGWVLETLYQATIQTLIMQRVLTEQHWHELTFAPEPALCIPTADRQGQVYRGIVHDPKGRVLGAEAGSAGLFGTLAGVVGAVQWWLKHLSGSLMTQLPGVGLRSAGWKLMPAADGHLVATHTGFTGTWLMLDPTRQQALVVLTNRVYPSGQNDEFLDLRDQIMATFLNEVAK</sequence>
<feature type="domain" description="Beta-lactamase-related" evidence="2">
    <location>
        <begin position="11"/>
        <end position="292"/>
    </location>
</feature>
<dbReference type="Gene3D" id="3.40.710.10">
    <property type="entry name" value="DD-peptidase/beta-lactamase superfamily"/>
    <property type="match status" value="1"/>
</dbReference>
<dbReference type="PANTHER" id="PTHR43283:SF11">
    <property type="entry name" value="BETA-LACTAMASE-RELATED DOMAIN-CONTAINING PROTEIN"/>
    <property type="match status" value="1"/>
</dbReference>
<gene>
    <name evidence="3" type="ORF">FC21_GL000903</name>
</gene>
<proteinExistence type="predicted"/>
<keyword evidence="4" id="KW-1185">Reference proteome</keyword>